<accession>A0A151RA24</accession>
<evidence type="ECO:0000256" key="1">
    <source>
        <dbReference type="ARBA" id="ARBA00001798"/>
    </source>
</evidence>
<evidence type="ECO:0000256" key="10">
    <source>
        <dbReference type="ARBA" id="ARBA00022771"/>
    </source>
</evidence>
<evidence type="ECO:0000256" key="13">
    <source>
        <dbReference type="PROSITE-ProRule" id="PRU00175"/>
    </source>
</evidence>
<dbReference type="FunFam" id="1.20.120.1750:FF:000018">
    <property type="entry name" value="RBR-type E3 ubiquitin transferase"/>
    <property type="match status" value="1"/>
</dbReference>
<comment type="similarity">
    <text evidence="5">Belongs to the RBR family. Ariadne subfamily.</text>
</comment>
<evidence type="ECO:0000313" key="17">
    <source>
        <dbReference type="EMBL" id="KYP39339.1"/>
    </source>
</evidence>
<dbReference type="OMA" id="NCRRMFC"/>
<dbReference type="SMART" id="SM00647">
    <property type="entry name" value="IBR"/>
    <property type="match status" value="2"/>
</dbReference>
<reference evidence="17" key="1">
    <citation type="journal article" date="2012" name="Nat. Biotechnol.">
        <title>Draft genome sequence of pigeonpea (Cajanus cajan), an orphan legume crop of resource-poor farmers.</title>
        <authorList>
            <person name="Varshney R.K."/>
            <person name="Chen W."/>
            <person name="Li Y."/>
            <person name="Bharti A.K."/>
            <person name="Saxena R.K."/>
            <person name="Schlueter J.A."/>
            <person name="Donoghue M.T."/>
            <person name="Azam S."/>
            <person name="Fan G."/>
            <person name="Whaley A.M."/>
            <person name="Farmer A.D."/>
            <person name="Sheridan J."/>
            <person name="Iwata A."/>
            <person name="Tuteja R."/>
            <person name="Penmetsa R.V."/>
            <person name="Wu W."/>
            <person name="Upadhyaya H.D."/>
            <person name="Yang S.P."/>
            <person name="Shah T."/>
            <person name="Saxena K.B."/>
            <person name="Michael T."/>
            <person name="McCombie W.R."/>
            <person name="Yang B."/>
            <person name="Zhang G."/>
            <person name="Yang H."/>
            <person name="Wang J."/>
            <person name="Spillane C."/>
            <person name="Cook D.R."/>
            <person name="May G.D."/>
            <person name="Xu X."/>
            <person name="Jackson S.A."/>
        </authorList>
    </citation>
    <scope>NUCLEOTIDE SEQUENCE [LARGE SCALE GENOMIC DNA]</scope>
</reference>
<keyword evidence="9" id="KW-0677">Repeat</keyword>
<name>A0A151RA24_CAJCA</name>
<dbReference type="InterPro" id="IPR044066">
    <property type="entry name" value="TRIAD_supradom"/>
</dbReference>
<evidence type="ECO:0000313" key="18">
    <source>
        <dbReference type="Proteomes" id="UP000075243"/>
    </source>
</evidence>
<feature type="domain" description="RING-type" evidence="15">
    <location>
        <begin position="115"/>
        <end position="161"/>
    </location>
</feature>
<dbReference type="PROSITE" id="PS00518">
    <property type="entry name" value="ZF_RING_1"/>
    <property type="match status" value="1"/>
</dbReference>
<keyword evidence="8" id="KW-0479">Metal-binding</keyword>
<evidence type="ECO:0000256" key="11">
    <source>
        <dbReference type="ARBA" id="ARBA00022786"/>
    </source>
</evidence>
<evidence type="ECO:0000256" key="6">
    <source>
        <dbReference type="ARBA" id="ARBA00012251"/>
    </source>
</evidence>
<keyword evidence="11" id="KW-0833">Ubl conjugation pathway</keyword>
<evidence type="ECO:0000256" key="5">
    <source>
        <dbReference type="ARBA" id="ARBA00005884"/>
    </source>
</evidence>
<feature type="compositionally biased region" description="Pro residues" evidence="14">
    <location>
        <begin position="1"/>
        <end position="11"/>
    </location>
</feature>
<protein>
    <recommendedName>
        <fullName evidence="6">RBR-type E3 ubiquitin transferase</fullName>
        <ecNumber evidence="6">2.3.2.31</ecNumber>
    </recommendedName>
</protein>
<proteinExistence type="inferred from homology"/>
<gene>
    <name evidence="17" type="ORF">KK1_039366</name>
</gene>
<dbReference type="AlphaFoldDB" id="A0A151RA24"/>
<dbReference type="UniPathway" id="UPA00143"/>
<evidence type="ECO:0000256" key="2">
    <source>
        <dbReference type="ARBA" id="ARBA00001947"/>
    </source>
</evidence>
<dbReference type="PANTHER" id="PTHR11685">
    <property type="entry name" value="RBR FAMILY RING FINGER AND IBR DOMAIN-CONTAINING"/>
    <property type="match status" value="1"/>
</dbReference>
<evidence type="ECO:0000256" key="9">
    <source>
        <dbReference type="ARBA" id="ARBA00022737"/>
    </source>
</evidence>
<dbReference type="SUPFAM" id="SSF57850">
    <property type="entry name" value="RING/U-box"/>
    <property type="match status" value="3"/>
</dbReference>
<dbReference type="FunFam" id="3.30.40.10:FF:000230">
    <property type="entry name" value="RBR-type E3 ubiquitin transferase"/>
    <property type="match status" value="1"/>
</dbReference>
<dbReference type="EMBL" id="KQ483916">
    <property type="protein sequence ID" value="KYP39339.1"/>
    <property type="molecule type" value="Genomic_DNA"/>
</dbReference>
<dbReference type="PROSITE" id="PS50089">
    <property type="entry name" value="ZF_RING_2"/>
    <property type="match status" value="1"/>
</dbReference>
<dbReference type="Gene3D" id="3.30.40.10">
    <property type="entry name" value="Zinc/RING finger domain, C3HC4 (zinc finger)"/>
    <property type="match status" value="1"/>
</dbReference>
<dbReference type="InterPro" id="IPR001841">
    <property type="entry name" value="Znf_RING"/>
</dbReference>
<comment type="catalytic activity">
    <reaction evidence="1">
        <text>[E2 ubiquitin-conjugating enzyme]-S-ubiquitinyl-L-cysteine + [acceptor protein]-L-lysine = [E2 ubiquitin-conjugating enzyme]-L-cysteine + [acceptor protein]-N(6)-ubiquitinyl-L-lysine.</text>
        <dbReference type="EC" id="2.3.2.31"/>
    </reaction>
</comment>
<evidence type="ECO:0000256" key="4">
    <source>
        <dbReference type="ARBA" id="ARBA00004906"/>
    </source>
</evidence>
<dbReference type="EC" id="2.3.2.31" evidence="6"/>
<dbReference type="GO" id="GO:0016567">
    <property type="term" value="P:protein ubiquitination"/>
    <property type="evidence" value="ECO:0007669"/>
    <property type="project" value="UniProtKB-UniPathway"/>
</dbReference>
<dbReference type="PROSITE" id="PS51873">
    <property type="entry name" value="TRIAD"/>
    <property type="match status" value="1"/>
</dbReference>
<evidence type="ECO:0000256" key="8">
    <source>
        <dbReference type="ARBA" id="ARBA00022723"/>
    </source>
</evidence>
<comment type="cofactor">
    <cofactor evidence="2">
        <name>Zn(2+)</name>
        <dbReference type="ChEBI" id="CHEBI:29105"/>
    </cofactor>
</comment>
<dbReference type="OrthoDB" id="10009520at2759"/>
<feature type="domain" description="RING-type" evidence="16">
    <location>
        <begin position="111"/>
        <end position="320"/>
    </location>
</feature>
<dbReference type="Pfam" id="PF01485">
    <property type="entry name" value="IBR"/>
    <property type="match status" value="2"/>
</dbReference>
<dbReference type="GO" id="GO:0008270">
    <property type="term" value="F:zinc ion binding"/>
    <property type="evidence" value="ECO:0007669"/>
    <property type="project" value="UniProtKB-KW"/>
</dbReference>
<evidence type="ECO:0000259" key="16">
    <source>
        <dbReference type="PROSITE" id="PS51873"/>
    </source>
</evidence>
<dbReference type="CDD" id="cd22584">
    <property type="entry name" value="Rcat_RBR_unk"/>
    <property type="match status" value="1"/>
</dbReference>
<evidence type="ECO:0000256" key="3">
    <source>
        <dbReference type="ARBA" id="ARBA00003976"/>
    </source>
</evidence>
<keyword evidence="12" id="KW-0862">Zinc</keyword>
<organism evidence="17 18">
    <name type="scientific">Cajanus cajan</name>
    <name type="common">Pigeon pea</name>
    <name type="synonym">Cajanus indicus</name>
    <dbReference type="NCBI Taxonomy" id="3821"/>
    <lineage>
        <taxon>Eukaryota</taxon>
        <taxon>Viridiplantae</taxon>
        <taxon>Streptophyta</taxon>
        <taxon>Embryophyta</taxon>
        <taxon>Tracheophyta</taxon>
        <taxon>Spermatophyta</taxon>
        <taxon>Magnoliopsida</taxon>
        <taxon>eudicotyledons</taxon>
        <taxon>Gunneridae</taxon>
        <taxon>Pentapetalae</taxon>
        <taxon>rosids</taxon>
        <taxon>fabids</taxon>
        <taxon>Fabales</taxon>
        <taxon>Fabaceae</taxon>
        <taxon>Papilionoideae</taxon>
        <taxon>50 kb inversion clade</taxon>
        <taxon>NPAAA clade</taxon>
        <taxon>indigoferoid/millettioid clade</taxon>
        <taxon>Phaseoleae</taxon>
        <taxon>Cajanus</taxon>
    </lineage>
</organism>
<dbReference type="InterPro" id="IPR017907">
    <property type="entry name" value="Znf_RING_CS"/>
</dbReference>
<feature type="region of interest" description="Disordered" evidence="14">
    <location>
        <begin position="1"/>
        <end position="31"/>
    </location>
</feature>
<dbReference type="GO" id="GO:0061630">
    <property type="term" value="F:ubiquitin protein ligase activity"/>
    <property type="evidence" value="ECO:0007669"/>
    <property type="project" value="UniProtKB-EC"/>
</dbReference>
<dbReference type="STRING" id="3821.A0A151RA24"/>
<dbReference type="InterPro" id="IPR013083">
    <property type="entry name" value="Znf_RING/FYVE/PHD"/>
</dbReference>
<dbReference type="Proteomes" id="UP000075243">
    <property type="component" value="Unassembled WGS sequence"/>
</dbReference>
<keyword evidence="10 13" id="KW-0863">Zinc-finger</keyword>
<keyword evidence="18" id="KW-1185">Reference proteome</keyword>
<evidence type="ECO:0000256" key="14">
    <source>
        <dbReference type="SAM" id="MobiDB-lite"/>
    </source>
</evidence>
<dbReference type="InterPro" id="IPR031127">
    <property type="entry name" value="E3_UB_ligase_RBR"/>
</dbReference>
<sequence>MLNPEPPPPMKLTPHRHETTSSSALKRKKHRTPFALPPSAEVVDVESFTPISFRGTTKSSAISVEHYDAVSTPSHVIDLTDTDDDDVCILNFKPRIAKLQKVEGESSSNAAPFLCEFCVETKAASDSFSIPGCCHVYCNNCVALYVESKLQQNMVHIGCPVPGCRGLLEAHDCRAILPSGALDRWGKALCEAVISAEEKFYCPFADCSVLLIREGEDGDIRECECPNCRRLFCALCRVPWHHEISCEEFQNLNANEREMEDIMLMNLAKQMQWKRCPSCRFYVAKSQGCMYMKCRCGNAFCYSCGAPYVGSNHNCNYCAR</sequence>
<evidence type="ECO:0000256" key="7">
    <source>
        <dbReference type="ARBA" id="ARBA00022679"/>
    </source>
</evidence>
<comment type="pathway">
    <text evidence="4">Protein modification; protein ubiquitination.</text>
</comment>
<evidence type="ECO:0000259" key="15">
    <source>
        <dbReference type="PROSITE" id="PS50089"/>
    </source>
</evidence>
<dbReference type="Gene3D" id="1.20.120.1750">
    <property type="match status" value="1"/>
</dbReference>
<comment type="function">
    <text evidence="3">Might act as an E3 ubiquitin-protein ligase, or as part of E3 complex, which accepts ubiquitin from specific E2 ubiquitin-conjugating enzymes and then transfers it to substrates.</text>
</comment>
<dbReference type="InterPro" id="IPR002867">
    <property type="entry name" value="IBR_dom"/>
</dbReference>
<evidence type="ECO:0000256" key="12">
    <source>
        <dbReference type="ARBA" id="ARBA00022833"/>
    </source>
</evidence>
<dbReference type="Gramene" id="C.cajan_40551.t">
    <property type="protein sequence ID" value="C.cajan_40551.t"/>
    <property type="gene ID" value="C.cajan_40551"/>
</dbReference>
<keyword evidence="7" id="KW-0808">Transferase</keyword>